<gene>
    <name evidence="2" type="ORF">BU16DRAFT_617920</name>
</gene>
<keyword evidence="2" id="KW-0418">Kinase</keyword>
<dbReference type="InterPro" id="IPR011009">
    <property type="entry name" value="Kinase-like_dom_sf"/>
</dbReference>
<dbReference type="PANTHER" id="PTHR23020:SF41">
    <property type="entry name" value="AMINOGLYCOSIDE PHOSPHOTRANSFERASE DOMAIN-CONTAINING PROTEIN"/>
    <property type="match status" value="1"/>
</dbReference>
<name>A0A6A6QSC0_9PEZI</name>
<dbReference type="EMBL" id="MU004189">
    <property type="protein sequence ID" value="KAF2495039.1"/>
    <property type="molecule type" value="Genomic_DNA"/>
</dbReference>
<dbReference type="InterPro" id="IPR052961">
    <property type="entry name" value="Oxido-Kinase-like_Enzymes"/>
</dbReference>
<evidence type="ECO:0000313" key="2">
    <source>
        <dbReference type="EMBL" id="KAF2495039.1"/>
    </source>
</evidence>
<evidence type="ECO:0000256" key="1">
    <source>
        <dbReference type="SAM" id="MobiDB-lite"/>
    </source>
</evidence>
<dbReference type="OrthoDB" id="191037at2759"/>
<protein>
    <submittedName>
        <fullName evidence="2">Kinase-like protein</fullName>
    </submittedName>
</protein>
<reference evidence="2" key="1">
    <citation type="journal article" date="2020" name="Stud. Mycol.">
        <title>101 Dothideomycetes genomes: a test case for predicting lifestyles and emergence of pathogens.</title>
        <authorList>
            <person name="Haridas S."/>
            <person name="Albert R."/>
            <person name="Binder M."/>
            <person name="Bloem J."/>
            <person name="Labutti K."/>
            <person name="Salamov A."/>
            <person name="Andreopoulos B."/>
            <person name="Baker S."/>
            <person name="Barry K."/>
            <person name="Bills G."/>
            <person name="Bluhm B."/>
            <person name="Cannon C."/>
            <person name="Castanera R."/>
            <person name="Culley D."/>
            <person name="Daum C."/>
            <person name="Ezra D."/>
            <person name="Gonzalez J."/>
            <person name="Henrissat B."/>
            <person name="Kuo A."/>
            <person name="Liang C."/>
            <person name="Lipzen A."/>
            <person name="Lutzoni F."/>
            <person name="Magnuson J."/>
            <person name="Mondo S."/>
            <person name="Nolan M."/>
            <person name="Ohm R."/>
            <person name="Pangilinan J."/>
            <person name="Park H.-J."/>
            <person name="Ramirez L."/>
            <person name="Alfaro M."/>
            <person name="Sun H."/>
            <person name="Tritt A."/>
            <person name="Yoshinaga Y."/>
            <person name="Zwiers L.-H."/>
            <person name="Turgeon B."/>
            <person name="Goodwin S."/>
            <person name="Spatafora J."/>
            <person name="Crous P."/>
            <person name="Grigoriev I."/>
        </authorList>
    </citation>
    <scope>NUCLEOTIDE SEQUENCE</scope>
    <source>
        <strain evidence="2">CBS 269.34</strain>
    </source>
</reference>
<dbReference type="InterPro" id="IPR004119">
    <property type="entry name" value="EcKL"/>
</dbReference>
<accession>A0A6A6QSC0</accession>
<keyword evidence="3" id="KW-1185">Reference proteome</keyword>
<dbReference type="PANTHER" id="PTHR23020">
    <property type="entry name" value="UNCHARACTERIZED NUCLEAR HORMONE RECEPTOR-RELATED"/>
    <property type="match status" value="1"/>
</dbReference>
<keyword evidence="2" id="KW-0808">Transferase</keyword>
<dbReference type="SUPFAM" id="SSF56112">
    <property type="entry name" value="Protein kinase-like (PK-like)"/>
    <property type="match status" value="1"/>
</dbReference>
<dbReference type="Gene3D" id="3.90.1200.10">
    <property type="match status" value="1"/>
</dbReference>
<proteinExistence type="predicted"/>
<dbReference type="AlphaFoldDB" id="A0A6A6QSC0"/>
<sequence>MLVEAEDASSRGSRSLRIPHSSDPGIHQPPHHPRRSAPIGAGSNMNTTFMIQIAGISSNFQASSKVPSSHNHKHSWRGALYPTMRIRNWNLSPDRNDNDNDDEDDDDLKEAVVLTRTDRTLGGFSTPHACRPPTLFDFNTCKSRLYPSNKPNNMESVDHSVDHSSAHQHALETLMAADIMLAHAPELKLDEVHTIDKVTPEWLTVVLGSSNDKVEGITTIEGHEGMTSRHKLELTWSDGSDPELPSNIFIKITPDNPHLREMLSVLHMAELEAAVYTLLQEELNDVIPKSYHARSYPGGRFVIILEDLEARGIKPYWIKDSCSLSHAREVAIALAKIHSRYWNTERFKTDMVWVRPRPRRFGGEWVSKYFEGNRGRFLQTEAAKGMTEYAKALFEEWAKSYATVYDYWETKPQTLLHGDSHLGNTLAYADGTAGLYDWQCLFRGYGYRDLAYFLMTALQTTDLKEHERDIFDLYTDTLEQNGVKIDDREHAWKDYCLFILDPLDAIIATLTNGGYGHDPDTVERQVRSTVDALERHDVKALLDRVIEKGTV</sequence>
<dbReference type="GO" id="GO:0016301">
    <property type="term" value="F:kinase activity"/>
    <property type="evidence" value="ECO:0007669"/>
    <property type="project" value="UniProtKB-KW"/>
</dbReference>
<organism evidence="2 3">
    <name type="scientific">Lophium mytilinum</name>
    <dbReference type="NCBI Taxonomy" id="390894"/>
    <lineage>
        <taxon>Eukaryota</taxon>
        <taxon>Fungi</taxon>
        <taxon>Dikarya</taxon>
        <taxon>Ascomycota</taxon>
        <taxon>Pezizomycotina</taxon>
        <taxon>Dothideomycetes</taxon>
        <taxon>Pleosporomycetidae</taxon>
        <taxon>Mytilinidiales</taxon>
        <taxon>Mytilinidiaceae</taxon>
        <taxon>Lophium</taxon>
    </lineage>
</organism>
<dbReference type="Pfam" id="PF02958">
    <property type="entry name" value="EcKL"/>
    <property type="match status" value="1"/>
</dbReference>
<dbReference type="Proteomes" id="UP000799750">
    <property type="component" value="Unassembled WGS sequence"/>
</dbReference>
<feature type="region of interest" description="Disordered" evidence="1">
    <location>
        <begin position="1"/>
        <end position="43"/>
    </location>
</feature>
<evidence type="ECO:0000313" key="3">
    <source>
        <dbReference type="Proteomes" id="UP000799750"/>
    </source>
</evidence>